<organism evidence="1 2">
    <name type="scientific">Thiocapsa rosea</name>
    <dbReference type="NCBI Taxonomy" id="69360"/>
    <lineage>
        <taxon>Bacteria</taxon>
        <taxon>Pseudomonadati</taxon>
        <taxon>Pseudomonadota</taxon>
        <taxon>Gammaproteobacteria</taxon>
        <taxon>Chromatiales</taxon>
        <taxon>Chromatiaceae</taxon>
        <taxon>Thiocapsa</taxon>
    </lineage>
</organism>
<evidence type="ECO:0000313" key="1">
    <source>
        <dbReference type="EMBL" id="RKT47053.1"/>
    </source>
</evidence>
<gene>
    <name evidence="1" type="ORF">BDD21_4604</name>
</gene>
<dbReference type="Proteomes" id="UP000274556">
    <property type="component" value="Unassembled WGS sequence"/>
</dbReference>
<keyword evidence="2" id="KW-1185">Reference proteome</keyword>
<evidence type="ECO:0008006" key="3">
    <source>
        <dbReference type="Google" id="ProtNLM"/>
    </source>
</evidence>
<proteinExistence type="predicted"/>
<dbReference type="AlphaFoldDB" id="A0A495VEL9"/>
<dbReference type="EMBL" id="RBXL01000001">
    <property type="protein sequence ID" value="RKT47053.1"/>
    <property type="molecule type" value="Genomic_DNA"/>
</dbReference>
<protein>
    <recommendedName>
        <fullName evidence="3">AlpA family transcriptional regulator</fullName>
    </recommendedName>
</protein>
<accession>A0A495VEL9</accession>
<evidence type="ECO:0000313" key="2">
    <source>
        <dbReference type="Proteomes" id="UP000274556"/>
    </source>
</evidence>
<dbReference type="Gene3D" id="1.10.238.160">
    <property type="match status" value="1"/>
</dbReference>
<dbReference type="RefSeq" id="WP_120799078.1">
    <property type="nucleotide sequence ID" value="NZ_RBXL01000001.1"/>
</dbReference>
<comment type="caution">
    <text evidence="1">The sequence shown here is derived from an EMBL/GenBank/DDBJ whole genome shotgun (WGS) entry which is preliminary data.</text>
</comment>
<dbReference type="OrthoDB" id="194758at2"/>
<reference evidence="1 2" key="1">
    <citation type="submission" date="2018-10" db="EMBL/GenBank/DDBJ databases">
        <title>Genomic Encyclopedia of Archaeal and Bacterial Type Strains, Phase II (KMG-II): from individual species to whole genera.</title>
        <authorList>
            <person name="Goeker M."/>
        </authorList>
    </citation>
    <scope>NUCLEOTIDE SEQUENCE [LARGE SCALE GENOMIC DNA]</scope>
    <source>
        <strain evidence="1 2">DSM 235</strain>
    </source>
</reference>
<name>A0A495VEL9_9GAMM</name>
<sequence>MTQQQSALTIADFCTKYCINRATYYRNTKVGRMPPAIKVGGSTRILVEDEQAWLAKQRAAGLVCREGV</sequence>